<accession>A0A8S1JDF1</accession>
<protein>
    <submittedName>
        <fullName evidence="2">Uncharacterized protein</fullName>
    </submittedName>
</protein>
<comment type="caution">
    <text evidence="2">The sequence shown here is derived from an EMBL/GenBank/DDBJ whole genome shotgun (WGS) entry which is preliminary data.</text>
</comment>
<dbReference type="EMBL" id="CAJHUC010003007">
    <property type="protein sequence ID" value="CAD7705051.1"/>
    <property type="molecule type" value="Genomic_DNA"/>
</dbReference>
<dbReference type="AlphaFoldDB" id="A0A8S1JDF1"/>
<reference evidence="2" key="1">
    <citation type="submission" date="2020-12" db="EMBL/GenBank/DDBJ databases">
        <authorList>
            <person name="Iha C."/>
        </authorList>
    </citation>
    <scope>NUCLEOTIDE SEQUENCE</scope>
</reference>
<gene>
    <name evidence="2" type="ORF">OSTQU699_LOCUS10406</name>
</gene>
<evidence type="ECO:0000256" key="1">
    <source>
        <dbReference type="SAM" id="MobiDB-lite"/>
    </source>
</evidence>
<proteinExistence type="predicted"/>
<evidence type="ECO:0000313" key="3">
    <source>
        <dbReference type="Proteomes" id="UP000708148"/>
    </source>
</evidence>
<name>A0A8S1JDF1_9CHLO</name>
<dbReference type="Proteomes" id="UP000708148">
    <property type="component" value="Unassembled WGS sequence"/>
</dbReference>
<organism evidence="2 3">
    <name type="scientific">Ostreobium quekettii</name>
    <dbReference type="NCBI Taxonomy" id="121088"/>
    <lineage>
        <taxon>Eukaryota</taxon>
        <taxon>Viridiplantae</taxon>
        <taxon>Chlorophyta</taxon>
        <taxon>core chlorophytes</taxon>
        <taxon>Ulvophyceae</taxon>
        <taxon>TCBD clade</taxon>
        <taxon>Bryopsidales</taxon>
        <taxon>Ostreobineae</taxon>
        <taxon>Ostreobiaceae</taxon>
        <taxon>Ostreobium</taxon>
    </lineage>
</organism>
<feature type="compositionally biased region" description="Polar residues" evidence="1">
    <location>
        <begin position="83"/>
        <end position="98"/>
    </location>
</feature>
<keyword evidence="3" id="KW-1185">Reference proteome</keyword>
<feature type="region of interest" description="Disordered" evidence="1">
    <location>
        <begin position="83"/>
        <end position="103"/>
    </location>
</feature>
<sequence length="198" mass="21619">MYLGNRAMGDKCGPFPAVGTPGERSKWDLPPASVPMDRVRSPHPRFGGYPDVPAALARSITPSSAAGGGDWVRERMAHLRVANSHSPGNLTPRSTVSVASGAPPPQQVEMVKAMVGSVEENEASIQRIRKECMRAMDTLLDRTEKEKTLKNFLDQCSTSTKTMWSRNQMLMQSNAKIRQQLKELMGKASSMSGSSVCR</sequence>
<dbReference type="OrthoDB" id="577494at2759"/>
<evidence type="ECO:0000313" key="2">
    <source>
        <dbReference type="EMBL" id="CAD7705051.1"/>
    </source>
</evidence>